<dbReference type="EMBL" id="JBHFEH010000128">
    <property type="protein sequence ID" value="KAL2045939.1"/>
    <property type="molecule type" value="Genomic_DNA"/>
</dbReference>
<keyword evidence="1" id="KW-0732">Signal</keyword>
<comment type="caution">
    <text evidence="2">The sequence shown here is derived from an EMBL/GenBank/DDBJ whole genome shotgun (WGS) entry which is preliminary data.</text>
</comment>
<feature type="signal peptide" evidence="1">
    <location>
        <begin position="1"/>
        <end position="27"/>
    </location>
</feature>
<protein>
    <submittedName>
        <fullName evidence="2">Uncharacterized protein</fullName>
    </submittedName>
</protein>
<feature type="chain" id="PRO_5045910011" evidence="1">
    <location>
        <begin position="28"/>
        <end position="233"/>
    </location>
</feature>
<evidence type="ECO:0000256" key="1">
    <source>
        <dbReference type="SAM" id="SignalP"/>
    </source>
</evidence>
<evidence type="ECO:0000313" key="2">
    <source>
        <dbReference type="EMBL" id="KAL2045939.1"/>
    </source>
</evidence>
<name>A0ABR4AKA7_9LECA</name>
<gene>
    <name evidence="2" type="ORF">ABVK25_011916</name>
</gene>
<keyword evidence="3" id="KW-1185">Reference proteome</keyword>
<accession>A0ABR4AKA7</accession>
<dbReference type="Proteomes" id="UP001590951">
    <property type="component" value="Unassembled WGS sequence"/>
</dbReference>
<sequence>MTMLIQHIVDHTSKMLIWFFLFHVSACAPSTPTLLTTEPSYASLNLAATNLTASNGASNGNCAAPKDWPTWFAPNWLVEDCYAALQQLYVRETVIHKNQRFEFLAQGASQTLTKLPTQRTPRKYTVNTCVLTIMMRDWFGPGDLPGNIEPYPKPQTDVSTYQKIWAAARSLESECTETRSPGWGVLGDRSAMGVFVWATDSSINAKVRSVPVFTSLLGLNISEVASPGSVETT</sequence>
<reference evidence="2 3" key="1">
    <citation type="submission" date="2024-09" db="EMBL/GenBank/DDBJ databases">
        <title>Rethinking Asexuality: The Enigmatic Case of Functional Sexual Genes in Lepraria (Stereocaulaceae).</title>
        <authorList>
            <person name="Doellman M."/>
            <person name="Sun Y."/>
            <person name="Barcenas-Pena A."/>
            <person name="Lumbsch H.T."/>
            <person name="Grewe F."/>
        </authorList>
    </citation>
    <scope>NUCLEOTIDE SEQUENCE [LARGE SCALE GENOMIC DNA]</scope>
    <source>
        <strain evidence="2 3">Grewe 0041</strain>
    </source>
</reference>
<proteinExistence type="predicted"/>
<organism evidence="2 3">
    <name type="scientific">Lepraria finkii</name>
    <dbReference type="NCBI Taxonomy" id="1340010"/>
    <lineage>
        <taxon>Eukaryota</taxon>
        <taxon>Fungi</taxon>
        <taxon>Dikarya</taxon>
        <taxon>Ascomycota</taxon>
        <taxon>Pezizomycotina</taxon>
        <taxon>Lecanoromycetes</taxon>
        <taxon>OSLEUM clade</taxon>
        <taxon>Lecanoromycetidae</taxon>
        <taxon>Lecanorales</taxon>
        <taxon>Lecanorineae</taxon>
        <taxon>Stereocaulaceae</taxon>
        <taxon>Lepraria</taxon>
    </lineage>
</organism>
<evidence type="ECO:0000313" key="3">
    <source>
        <dbReference type="Proteomes" id="UP001590951"/>
    </source>
</evidence>